<feature type="binding site" evidence="2">
    <location>
        <begin position="14"/>
        <end position="17"/>
    </location>
    <ligand>
        <name>FAD</name>
        <dbReference type="ChEBI" id="CHEBI:57692"/>
    </ligand>
</feature>
<dbReference type="PIRSF" id="PIRSF011396">
    <property type="entry name" value="Trp_halogenase"/>
    <property type="match status" value="1"/>
</dbReference>
<proteinExistence type="predicted"/>
<dbReference type="GO" id="GO:0000166">
    <property type="term" value="F:nucleotide binding"/>
    <property type="evidence" value="ECO:0007669"/>
    <property type="project" value="UniProtKB-KW"/>
</dbReference>
<dbReference type="RefSeq" id="WP_184115908.1">
    <property type="nucleotide sequence ID" value="NZ_JACHNY010000006.1"/>
</dbReference>
<dbReference type="InterPro" id="IPR050816">
    <property type="entry name" value="Flavin-dep_Halogenase_NPB"/>
</dbReference>
<dbReference type="PANTHER" id="PTHR43747:SF4">
    <property type="entry name" value="FLAVIN-DEPENDENT TRYPTOPHAN HALOGENASE"/>
    <property type="match status" value="1"/>
</dbReference>
<feature type="binding site" evidence="2">
    <location>
        <position position="333"/>
    </location>
    <ligand>
        <name>FAD</name>
        <dbReference type="ChEBI" id="CHEBI:57692"/>
    </ligand>
</feature>
<evidence type="ECO:0000256" key="2">
    <source>
        <dbReference type="PIRSR" id="PIRSR011396-2"/>
    </source>
</evidence>
<dbReference type="GO" id="GO:0004497">
    <property type="term" value="F:monooxygenase activity"/>
    <property type="evidence" value="ECO:0007669"/>
    <property type="project" value="InterPro"/>
</dbReference>
<evidence type="ECO:0000313" key="3">
    <source>
        <dbReference type="EMBL" id="MBB4618730.1"/>
    </source>
</evidence>
<feature type="binding site" evidence="2">
    <location>
        <position position="185"/>
    </location>
    <ligand>
        <name>FAD</name>
        <dbReference type="ChEBI" id="CHEBI:57692"/>
    </ligand>
</feature>
<name>A0A7W7AKJ4_9SPHN</name>
<keyword evidence="2" id="KW-0285">Flavoprotein</keyword>
<dbReference type="InterPro" id="IPR006905">
    <property type="entry name" value="Flavin_halogenase"/>
</dbReference>
<dbReference type="AlphaFoldDB" id="A0A7W7AKJ4"/>
<dbReference type="SUPFAM" id="SSF51905">
    <property type="entry name" value="FAD/NAD(P)-binding domain"/>
    <property type="match status" value="1"/>
</dbReference>
<keyword evidence="2" id="KW-0274">FAD</keyword>
<dbReference type="Pfam" id="PF04820">
    <property type="entry name" value="Trp_halogenase"/>
    <property type="match status" value="1"/>
</dbReference>
<dbReference type="Gene3D" id="3.50.50.60">
    <property type="entry name" value="FAD/NAD(P)-binding domain"/>
    <property type="match status" value="1"/>
</dbReference>
<dbReference type="EMBL" id="JACHNY010000006">
    <property type="protein sequence ID" value="MBB4618730.1"/>
    <property type="molecule type" value="Genomic_DNA"/>
</dbReference>
<reference evidence="3 4" key="1">
    <citation type="submission" date="2020-08" db="EMBL/GenBank/DDBJ databases">
        <title>Genomic Encyclopedia of Type Strains, Phase IV (KMG-IV): sequencing the most valuable type-strain genomes for metagenomic binning, comparative biology and taxonomic classification.</title>
        <authorList>
            <person name="Goeker M."/>
        </authorList>
    </citation>
    <scope>NUCLEOTIDE SEQUENCE [LARGE SCALE GENOMIC DNA]</scope>
    <source>
        <strain evidence="3 4">DSM 15867</strain>
    </source>
</reference>
<keyword evidence="2" id="KW-0547">Nucleotide-binding</keyword>
<organism evidence="3 4">
    <name type="scientific">Sphingomonas abaci</name>
    <dbReference type="NCBI Taxonomy" id="237611"/>
    <lineage>
        <taxon>Bacteria</taxon>
        <taxon>Pseudomonadati</taxon>
        <taxon>Pseudomonadota</taxon>
        <taxon>Alphaproteobacteria</taxon>
        <taxon>Sphingomonadales</taxon>
        <taxon>Sphingomonadaceae</taxon>
        <taxon>Sphingomonas</taxon>
    </lineage>
</organism>
<dbReference type="Proteomes" id="UP000574769">
    <property type="component" value="Unassembled WGS sequence"/>
</dbReference>
<dbReference type="EC" id="1.14.19.9" evidence="3"/>
<accession>A0A7W7AKJ4</accession>
<evidence type="ECO:0000313" key="4">
    <source>
        <dbReference type="Proteomes" id="UP000574769"/>
    </source>
</evidence>
<keyword evidence="4" id="KW-1185">Reference proteome</keyword>
<dbReference type="PANTHER" id="PTHR43747">
    <property type="entry name" value="FAD-BINDING PROTEIN"/>
    <property type="match status" value="1"/>
</dbReference>
<dbReference type="InterPro" id="IPR036188">
    <property type="entry name" value="FAD/NAD-bd_sf"/>
</dbReference>
<feature type="active site" evidence="1">
    <location>
        <position position="79"/>
    </location>
</feature>
<comment type="caution">
    <text evidence="3">The sequence shown here is derived from an EMBL/GenBank/DDBJ whole genome shotgun (WGS) entry which is preliminary data.</text>
</comment>
<sequence length="506" mass="54668">MTAAAIRSVVIVGGGSAGWMAAAALSRFLPPGTAIRLIESDAIGTVGVGEATIPQLRLFNQSLGIDEAAFVRATGGSFKLGIRFDGWSGPGSRYIHAFGTIGRAAGLLPFHHYWLAHHQSGGTTDLWECSASARAARADRFAPDPGRPNLPSGLAWAYHFDAGLYAAFLRRHAEARGVERIEGRVVGVERDGETGHVAAVRLAGERAVAGDLFIDCSGFRGLLIEETLGSGFDNWSAHLPCDRALAVPTERTAPLHPFTCATAREAGWQWRIPLQHRTGNGLVYASNHLSDDAAAALLLAHLDGRPLADPRPLRFTTGRRRRAWMGNCVALGLAAGFMEPLESTSIHLVQSGIARLLEFWPDRRFAPQGIAAFNQRSEAEWLAIRDALILHYHANARDEAFWRERRAAAIPDSLAERIALFRESGRILRHGDELFTEIGWLQILIGQGVVPQAHSPLVAALPLAEREALVAIAARHAEAVAARLPDHADFVARHCAAPPPTESRTA</sequence>
<keyword evidence="3" id="KW-0560">Oxidoreductase</keyword>
<dbReference type="InterPro" id="IPR033856">
    <property type="entry name" value="Trp_halogen"/>
</dbReference>
<protein>
    <submittedName>
        <fullName evidence="3">Tryptophan halogenase</fullName>
        <ecNumber evidence="3">1.14.19.9</ecNumber>
    </submittedName>
</protein>
<feature type="binding site" evidence="2">
    <location>
        <position position="342"/>
    </location>
    <ligand>
        <name>L-tryptophan</name>
        <dbReference type="ChEBI" id="CHEBI:57912"/>
    </ligand>
</feature>
<gene>
    <name evidence="3" type="ORF">GGQ96_002876</name>
</gene>
<feature type="binding site" evidence="2">
    <location>
        <position position="346"/>
    </location>
    <ligand>
        <name>L-tryptophan</name>
        <dbReference type="ChEBI" id="CHEBI:57912"/>
    </ligand>
</feature>
<evidence type="ECO:0000256" key="1">
    <source>
        <dbReference type="PIRSR" id="PIRSR011396-1"/>
    </source>
</evidence>
<feature type="binding site" evidence="2">
    <location>
        <position position="79"/>
    </location>
    <ligand>
        <name>7-chloro-L-tryptophan</name>
        <dbReference type="ChEBI" id="CHEBI:58713"/>
    </ligand>
</feature>